<evidence type="ECO:0008006" key="14">
    <source>
        <dbReference type="Google" id="ProtNLM"/>
    </source>
</evidence>
<comment type="subunit">
    <text evidence="9">Microtubule inner protein component of sperm flagellar doublet microtubules.</text>
</comment>
<organism evidence="12 13">
    <name type="scientific">Hondaea fermentalgiana</name>
    <dbReference type="NCBI Taxonomy" id="2315210"/>
    <lineage>
        <taxon>Eukaryota</taxon>
        <taxon>Sar</taxon>
        <taxon>Stramenopiles</taxon>
        <taxon>Bigyra</taxon>
        <taxon>Labyrinthulomycetes</taxon>
        <taxon>Thraustochytrida</taxon>
        <taxon>Thraustochytriidae</taxon>
        <taxon>Hondaea</taxon>
    </lineage>
</organism>
<evidence type="ECO:0000256" key="8">
    <source>
        <dbReference type="ARBA" id="ARBA00023273"/>
    </source>
</evidence>
<comment type="similarity">
    <text evidence="2">Belongs to the RIB43A family.</text>
</comment>
<keyword evidence="4" id="KW-0282">Flagellum</keyword>
<comment type="caution">
    <text evidence="12">The sequence shown here is derived from an EMBL/GenBank/DDBJ whole genome shotgun (WGS) entry which is preliminary data.</text>
</comment>
<feature type="region of interest" description="Disordered" evidence="11">
    <location>
        <begin position="324"/>
        <end position="374"/>
    </location>
</feature>
<dbReference type="EMBL" id="BEYU01000133">
    <property type="protein sequence ID" value="GBG32841.1"/>
    <property type="molecule type" value="Genomic_DNA"/>
</dbReference>
<evidence type="ECO:0000256" key="4">
    <source>
        <dbReference type="ARBA" id="ARBA00022846"/>
    </source>
</evidence>
<accession>A0A2R5GWQ6</accession>
<proteinExistence type="inferred from homology"/>
<evidence type="ECO:0000256" key="10">
    <source>
        <dbReference type="SAM" id="Coils"/>
    </source>
</evidence>
<sequence>MFHSWPAESSTERQAALRLEAKKSAKEDRRTRFLASKQRAIGIDVHGLDQQLEDKRRREEDERLAKAEEDEQTIKIANALKAAAAAEEAARREHRHGLQEYWTLQHRNRMRRPEADLNDPRMLQKDRVPTIETVGTSAAQFFEGDKELVERAELEEKMREQHALIDAKVADNKRLLDLEAQEEAIHAQIVKEQVRLRTQAEAEDARNRREHNLEVRRTNERLDALRKEQARLLRESDEERAKLEHMTIRASMRLREDRRERSDGRGGVRQEWKGMTPAQLADVKNELDRQAAENADVRAAEAKEECELDESIERMRQLAVREQHRRDQEYRDDAVRRRQFQESQKAFYDSRQKEQKDYDTEVQPEWWPFGRSDR</sequence>
<feature type="region of interest" description="Disordered" evidence="11">
    <location>
        <begin position="1"/>
        <end position="31"/>
    </location>
</feature>
<evidence type="ECO:0000256" key="2">
    <source>
        <dbReference type="ARBA" id="ARBA00006875"/>
    </source>
</evidence>
<evidence type="ECO:0000313" key="12">
    <source>
        <dbReference type="EMBL" id="GBG32841.1"/>
    </source>
</evidence>
<evidence type="ECO:0000256" key="1">
    <source>
        <dbReference type="ARBA" id="ARBA00004611"/>
    </source>
</evidence>
<dbReference type="InterPro" id="IPR008805">
    <property type="entry name" value="RIB43A"/>
</dbReference>
<comment type="subcellular location">
    <subcellularLocation>
        <location evidence="1">Cytoplasm</location>
        <location evidence="1">Cytoskeleton</location>
        <location evidence="1">Flagellum axoneme</location>
    </subcellularLocation>
</comment>
<evidence type="ECO:0000256" key="11">
    <source>
        <dbReference type="SAM" id="MobiDB-lite"/>
    </source>
</evidence>
<evidence type="ECO:0000256" key="6">
    <source>
        <dbReference type="ARBA" id="ARBA00023069"/>
    </source>
</evidence>
<feature type="compositionally biased region" description="Basic and acidic residues" evidence="11">
    <location>
        <begin position="348"/>
        <end position="359"/>
    </location>
</feature>
<dbReference type="InParanoid" id="A0A2R5GWQ6"/>
<feature type="compositionally biased region" description="Basic and acidic residues" evidence="11">
    <location>
        <begin position="324"/>
        <end position="340"/>
    </location>
</feature>
<evidence type="ECO:0000313" key="13">
    <source>
        <dbReference type="Proteomes" id="UP000241890"/>
    </source>
</evidence>
<keyword evidence="8" id="KW-0966">Cell projection</keyword>
<dbReference type="PANTHER" id="PTHR14517">
    <property type="entry name" value="RIB43A-RELATED"/>
    <property type="match status" value="1"/>
</dbReference>
<evidence type="ECO:0000256" key="9">
    <source>
        <dbReference type="ARBA" id="ARBA00046435"/>
    </source>
</evidence>
<keyword evidence="6" id="KW-0969">Cilium</keyword>
<dbReference type="PANTHER" id="PTHR14517:SF6">
    <property type="entry name" value="RE41410P"/>
    <property type="match status" value="1"/>
</dbReference>
<evidence type="ECO:0000256" key="7">
    <source>
        <dbReference type="ARBA" id="ARBA00023212"/>
    </source>
</evidence>
<evidence type="ECO:0000256" key="3">
    <source>
        <dbReference type="ARBA" id="ARBA00022490"/>
    </source>
</evidence>
<keyword evidence="5 10" id="KW-0175">Coiled coil</keyword>
<keyword evidence="7" id="KW-0206">Cytoskeleton</keyword>
<dbReference type="Proteomes" id="UP000241890">
    <property type="component" value="Unassembled WGS sequence"/>
</dbReference>
<keyword evidence="13" id="KW-1185">Reference proteome</keyword>
<name>A0A2R5GWQ6_9STRA</name>
<evidence type="ECO:0000256" key="5">
    <source>
        <dbReference type="ARBA" id="ARBA00023054"/>
    </source>
</evidence>
<gene>
    <name evidence="12" type="ORF">FCC1311_090662</name>
</gene>
<protein>
    <recommendedName>
        <fullName evidence="14">RIB43A-like with coiled-coils protein 2</fullName>
    </recommendedName>
</protein>
<feature type="compositionally biased region" description="Basic and acidic residues" evidence="11">
    <location>
        <begin position="19"/>
        <end position="31"/>
    </location>
</feature>
<reference evidence="12 13" key="1">
    <citation type="submission" date="2017-12" db="EMBL/GenBank/DDBJ databases">
        <title>Sequencing, de novo assembly and annotation of complete genome of a new Thraustochytrid species, strain FCC1311.</title>
        <authorList>
            <person name="Sedici K."/>
            <person name="Godart F."/>
            <person name="Aiese Cigliano R."/>
            <person name="Sanseverino W."/>
            <person name="Barakat M."/>
            <person name="Ortet P."/>
            <person name="Marechal E."/>
            <person name="Cagnac O."/>
            <person name="Amato A."/>
        </authorList>
    </citation>
    <scope>NUCLEOTIDE SEQUENCE [LARGE SCALE GENOMIC DNA]</scope>
</reference>
<dbReference type="AlphaFoldDB" id="A0A2R5GWQ6"/>
<dbReference type="Pfam" id="PF05914">
    <property type="entry name" value="RIB43A"/>
    <property type="match status" value="1"/>
</dbReference>
<keyword evidence="3" id="KW-0963">Cytoplasm</keyword>
<feature type="coiled-coil region" evidence="10">
    <location>
        <begin position="208"/>
        <end position="242"/>
    </location>
</feature>